<dbReference type="GO" id="GO:0060070">
    <property type="term" value="P:canonical Wnt signaling pathway"/>
    <property type="evidence" value="ECO:0007669"/>
    <property type="project" value="TreeGrafter"/>
</dbReference>
<dbReference type="PANTHER" id="PTHR11309:SF148">
    <property type="entry name" value="SECRETED FRIZZLED-RELATED PROTEIN 1"/>
    <property type="match status" value="1"/>
</dbReference>
<evidence type="ECO:0000256" key="1">
    <source>
        <dbReference type="ARBA" id="ARBA00004613"/>
    </source>
</evidence>
<feature type="disulfide bond" evidence="9">
    <location>
        <begin position="133"/>
        <end position="171"/>
    </location>
</feature>
<evidence type="ECO:0000256" key="7">
    <source>
        <dbReference type="ARBA" id="ARBA00022782"/>
    </source>
</evidence>
<evidence type="ECO:0000313" key="13">
    <source>
        <dbReference type="Proteomes" id="UP000242913"/>
    </source>
</evidence>
<dbReference type="GO" id="GO:0017147">
    <property type="term" value="F:Wnt-protein binding"/>
    <property type="evidence" value="ECO:0007669"/>
    <property type="project" value="TreeGrafter"/>
</dbReference>
<dbReference type="InterPro" id="IPR020067">
    <property type="entry name" value="Frizzled_dom"/>
</dbReference>
<dbReference type="Gene3D" id="1.10.2000.10">
    <property type="entry name" value="Frizzled cysteine-rich domain"/>
    <property type="match status" value="1"/>
</dbReference>
<keyword evidence="5" id="KW-0879">Wnt signaling pathway</keyword>
<evidence type="ECO:0000256" key="3">
    <source>
        <dbReference type="ARBA" id="ARBA00022473"/>
    </source>
</evidence>
<evidence type="ECO:0000256" key="8">
    <source>
        <dbReference type="ARBA" id="ARBA00023157"/>
    </source>
</evidence>
<dbReference type="SUPFAM" id="SSF50242">
    <property type="entry name" value="TIMP-like"/>
    <property type="match status" value="1"/>
</dbReference>
<dbReference type="PROSITE" id="PS50189">
    <property type="entry name" value="NTR"/>
    <property type="match status" value="1"/>
</dbReference>
<dbReference type="InterPro" id="IPR008993">
    <property type="entry name" value="TIMP-like_OB-fold"/>
</dbReference>
<keyword evidence="7" id="KW-0221">Differentiation</keyword>
<keyword evidence="13" id="KW-1185">Reference proteome</keyword>
<comment type="subcellular location">
    <subcellularLocation>
        <location evidence="1">Secreted</location>
    </subcellularLocation>
</comment>
<dbReference type="PROSITE" id="PS50038">
    <property type="entry name" value="FZ"/>
    <property type="match status" value="1"/>
</dbReference>
<dbReference type="GO" id="GO:0030154">
    <property type="term" value="P:cell differentiation"/>
    <property type="evidence" value="ECO:0007669"/>
    <property type="project" value="UniProtKB-KW"/>
</dbReference>
<keyword evidence="3" id="KW-0217">Developmental protein</keyword>
<evidence type="ECO:0000256" key="9">
    <source>
        <dbReference type="PROSITE-ProRule" id="PRU00090"/>
    </source>
</evidence>
<dbReference type="GO" id="GO:0005615">
    <property type="term" value="C:extracellular space"/>
    <property type="evidence" value="ECO:0007669"/>
    <property type="project" value="TreeGrafter"/>
</dbReference>
<dbReference type="FunFam" id="1.10.2000.10:FF:000001">
    <property type="entry name" value="secreted frizzled-related protein 2"/>
    <property type="match status" value="1"/>
</dbReference>
<feature type="disulfide bond" evidence="9">
    <location>
        <begin position="164"/>
        <end position="188"/>
    </location>
</feature>
<keyword evidence="8 9" id="KW-1015">Disulfide bond</keyword>
<dbReference type="SMART" id="SM00063">
    <property type="entry name" value="FRI"/>
    <property type="match status" value="1"/>
</dbReference>
<evidence type="ECO:0000313" key="12">
    <source>
        <dbReference type="EMBL" id="OZC08034.1"/>
    </source>
</evidence>
<dbReference type="AlphaFoldDB" id="A0A238BSR4"/>
<accession>A0A238BSR4</accession>
<dbReference type="InterPro" id="IPR015526">
    <property type="entry name" value="Frizzled/SFRP"/>
</dbReference>
<evidence type="ECO:0000259" key="10">
    <source>
        <dbReference type="PROSITE" id="PS50038"/>
    </source>
</evidence>
<dbReference type="OrthoDB" id="10053709at2759"/>
<sequence length="397" mass="44973">MHRDLTTVEKDIVEKHHHQQIVIGETFCRSGRYSTDCRIGCTNGLVLSGLMALNELLLLFLPIGTYAYISESWAMLTSDRPSSPKCVDIPRNLTLCYGIQYSTMRLPNLLEHETVDEVIEQAAPWIPLHRLNCHPDTQLFLCSLFAPVCLATMDREILPCQSLCTAVQQGCENRMRQYGFPWPEMLSCNKYPKDNDMCIGAVSEKATRVRIGAASDRVGSKGRRNITKGCRVSTSCQAAFFHRSPIDISAHLSDTCSSCSQVSTYENILDHYCRSQIVVKARIGGINKSYVSVRKARSLKRSDRRRSVGRDTVIHFSANRGCPCHFSGTGDLRLLIMADQNDRGDFIANLILPWRNTDKILKPFKRAIRSFRKLNCQSLGREIRESAYRRSLHRKGH</sequence>
<dbReference type="InterPro" id="IPR001134">
    <property type="entry name" value="Netrin_domain"/>
</dbReference>
<protein>
    <submittedName>
        <fullName evidence="12">Fz domain protein</fullName>
    </submittedName>
</protein>
<dbReference type="GO" id="GO:0035567">
    <property type="term" value="P:non-canonical Wnt signaling pathway"/>
    <property type="evidence" value="ECO:0007669"/>
    <property type="project" value="TreeGrafter"/>
</dbReference>
<dbReference type="Pfam" id="PF01392">
    <property type="entry name" value="Fz"/>
    <property type="match status" value="1"/>
</dbReference>
<evidence type="ECO:0000256" key="6">
    <source>
        <dbReference type="ARBA" id="ARBA00022729"/>
    </source>
</evidence>
<feature type="domain" description="NTR" evidence="11">
    <location>
        <begin position="256"/>
        <end position="376"/>
    </location>
</feature>
<feature type="domain" description="FZ" evidence="10">
    <location>
        <begin position="81"/>
        <end position="201"/>
    </location>
</feature>
<dbReference type="Gene3D" id="2.40.50.120">
    <property type="match status" value="1"/>
</dbReference>
<evidence type="ECO:0000259" key="11">
    <source>
        <dbReference type="PROSITE" id="PS50189"/>
    </source>
</evidence>
<reference evidence="12 13" key="1">
    <citation type="submission" date="2015-12" db="EMBL/GenBank/DDBJ databases">
        <title>Draft genome of the nematode, Onchocerca flexuosa.</title>
        <authorList>
            <person name="Mitreva M."/>
        </authorList>
    </citation>
    <scope>NUCLEOTIDE SEQUENCE [LARGE SCALE GENOMIC DNA]</scope>
    <source>
        <strain evidence="12">Red Deer</strain>
    </source>
</reference>
<comment type="similarity">
    <text evidence="2">Belongs to the secreted frizzled-related protein (sFRP) family.</text>
</comment>
<dbReference type="EMBL" id="KZ270016">
    <property type="protein sequence ID" value="OZC08034.1"/>
    <property type="molecule type" value="Genomic_DNA"/>
</dbReference>
<keyword evidence="6" id="KW-0732">Signal</keyword>
<organism evidence="12 13">
    <name type="scientific">Onchocerca flexuosa</name>
    <dbReference type="NCBI Taxonomy" id="387005"/>
    <lineage>
        <taxon>Eukaryota</taxon>
        <taxon>Metazoa</taxon>
        <taxon>Ecdysozoa</taxon>
        <taxon>Nematoda</taxon>
        <taxon>Chromadorea</taxon>
        <taxon>Rhabditida</taxon>
        <taxon>Spirurina</taxon>
        <taxon>Spiruromorpha</taxon>
        <taxon>Filarioidea</taxon>
        <taxon>Onchocercidae</taxon>
        <taxon>Onchocerca</taxon>
    </lineage>
</organism>
<dbReference type="SUPFAM" id="SSF63501">
    <property type="entry name" value="Frizzled cysteine-rich domain"/>
    <property type="match status" value="1"/>
</dbReference>
<keyword evidence="4" id="KW-0964">Secreted</keyword>
<evidence type="ECO:0000256" key="2">
    <source>
        <dbReference type="ARBA" id="ARBA00010054"/>
    </source>
</evidence>
<gene>
    <name evidence="12" type="ORF">X798_04926</name>
</gene>
<comment type="caution">
    <text evidence="9">Lacks conserved residue(s) required for the propagation of feature annotation.</text>
</comment>
<dbReference type="PANTHER" id="PTHR11309">
    <property type="entry name" value="FRIZZLED"/>
    <property type="match status" value="1"/>
</dbReference>
<proteinExistence type="inferred from homology"/>
<feature type="disulfide bond" evidence="9">
    <location>
        <begin position="96"/>
        <end position="142"/>
    </location>
</feature>
<evidence type="ECO:0000256" key="5">
    <source>
        <dbReference type="ARBA" id="ARBA00022687"/>
    </source>
</evidence>
<name>A0A238BSR4_9BILA</name>
<evidence type="ECO:0000256" key="4">
    <source>
        <dbReference type="ARBA" id="ARBA00022525"/>
    </source>
</evidence>
<dbReference type="Proteomes" id="UP000242913">
    <property type="component" value="Unassembled WGS sequence"/>
</dbReference>
<dbReference type="InterPro" id="IPR036790">
    <property type="entry name" value="Frizzled_dom_sf"/>
</dbReference>